<dbReference type="Pfam" id="PF01490">
    <property type="entry name" value="Aa_trans"/>
    <property type="match status" value="1"/>
</dbReference>
<gene>
    <name evidence="7" type="ORF">XAT740_LOCUS61435</name>
</gene>
<proteinExistence type="predicted"/>
<dbReference type="Proteomes" id="UP000663828">
    <property type="component" value="Unassembled WGS sequence"/>
</dbReference>
<sequence length="81" mass="8872">MAGTGLLALPKAMNQAGWYGLISTFVLCFLSGYCGIKLGDCWTMLRERNPVFCEEGSRSPFQVIATEGAGRIGKYASFYFC</sequence>
<evidence type="ECO:0000256" key="1">
    <source>
        <dbReference type="ARBA" id="ARBA00004370"/>
    </source>
</evidence>
<protein>
    <recommendedName>
        <fullName evidence="6">Amino acid transporter transmembrane domain-containing protein</fullName>
    </recommendedName>
</protein>
<evidence type="ECO:0000313" key="7">
    <source>
        <dbReference type="EMBL" id="CAF1684281.1"/>
    </source>
</evidence>
<comment type="caution">
    <text evidence="7">The sequence shown here is derived from an EMBL/GenBank/DDBJ whole genome shotgun (WGS) entry which is preliminary data.</text>
</comment>
<dbReference type="AlphaFoldDB" id="A0A816HCC6"/>
<organism evidence="7 8">
    <name type="scientific">Adineta ricciae</name>
    <name type="common">Rotifer</name>
    <dbReference type="NCBI Taxonomy" id="249248"/>
    <lineage>
        <taxon>Eukaryota</taxon>
        <taxon>Metazoa</taxon>
        <taxon>Spiralia</taxon>
        <taxon>Gnathifera</taxon>
        <taxon>Rotifera</taxon>
        <taxon>Eurotatoria</taxon>
        <taxon>Bdelloidea</taxon>
        <taxon>Adinetida</taxon>
        <taxon>Adinetidae</taxon>
        <taxon>Adineta</taxon>
    </lineage>
</organism>
<evidence type="ECO:0000256" key="3">
    <source>
        <dbReference type="ARBA" id="ARBA00022989"/>
    </source>
</evidence>
<dbReference type="EMBL" id="CAJNOR010016139">
    <property type="protein sequence ID" value="CAF1684281.1"/>
    <property type="molecule type" value="Genomic_DNA"/>
</dbReference>
<evidence type="ECO:0000256" key="4">
    <source>
        <dbReference type="ARBA" id="ARBA00023136"/>
    </source>
</evidence>
<keyword evidence="3 5" id="KW-1133">Transmembrane helix</keyword>
<evidence type="ECO:0000313" key="8">
    <source>
        <dbReference type="Proteomes" id="UP000663828"/>
    </source>
</evidence>
<dbReference type="GO" id="GO:0016020">
    <property type="term" value="C:membrane"/>
    <property type="evidence" value="ECO:0007669"/>
    <property type="project" value="UniProtKB-SubCell"/>
</dbReference>
<evidence type="ECO:0000259" key="6">
    <source>
        <dbReference type="Pfam" id="PF01490"/>
    </source>
</evidence>
<comment type="subcellular location">
    <subcellularLocation>
        <location evidence="1">Membrane</location>
    </subcellularLocation>
</comment>
<name>A0A816HCC6_ADIRI</name>
<dbReference type="InterPro" id="IPR013057">
    <property type="entry name" value="AA_transpt_TM"/>
</dbReference>
<accession>A0A816HCC6</accession>
<keyword evidence="2 5" id="KW-0812">Transmembrane</keyword>
<evidence type="ECO:0000256" key="2">
    <source>
        <dbReference type="ARBA" id="ARBA00022692"/>
    </source>
</evidence>
<evidence type="ECO:0000256" key="5">
    <source>
        <dbReference type="SAM" id="Phobius"/>
    </source>
</evidence>
<keyword evidence="8" id="KW-1185">Reference proteome</keyword>
<reference evidence="7" key="1">
    <citation type="submission" date="2021-02" db="EMBL/GenBank/DDBJ databases">
        <authorList>
            <person name="Nowell W R."/>
        </authorList>
    </citation>
    <scope>NUCLEOTIDE SEQUENCE</scope>
</reference>
<keyword evidence="4 5" id="KW-0472">Membrane</keyword>
<feature type="domain" description="Amino acid transporter transmembrane" evidence="6">
    <location>
        <begin position="1"/>
        <end position="73"/>
    </location>
</feature>
<feature type="transmembrane region" description="Helical" evidence="5">
    <location>
        <begin position="16"/>
        <end position="36"/>
    </location>
</feature>